<keyword evidence="1" id="KW-0949">S-adenosyl-L-methionine</keyword>
<keyword evidence="7" id="KW-1185">Reference proteome</keyword>
<evidence type="ECO:0000256" key="1">
    <source>
        <dbReference type="ARBA" id="ARBA00022691"/>
    </source>
</evidence>
<sequence length="321" mass="35434">MQQMMERWAETPLEELVAEARRLTERNFPAEILFAAPSQKHYDTGHYQNRREAFRTVSVTGSACALQCEHCGTKVLEGMLTARTPEKLAEIGAALSDAGVEGVLISGGCLEDGSVPLERFLEDIAELKKKGLKVLVHTGIVRREVARGLKKAGVDQILLDIIGDNDTIREVYHLKRTTEAYREALRILREEGLAAVPHVVVGLHFGQIRGEWEALRMIREEGAAQLVIVVLQPLPGTGMAGLPAVQGDQVGRILAVARIMMPEIPISLGCAKPAGPEKQRMEQWAVEVGVQSMAYPLPETIRHAEERGLRVRFHEQCCSVL</sequence>
<organism evidence="6 7">
    <name type="scientific">Ferviditalea candida</name>
    <dbReference type="NCBI Taxonomy" id="3108399"/>
    <lineage>
        <taxon>Bacteria</taxon>
        <taxon>Bacillati</taxon>
        <taxon>Bacillota</taxon>
        <taxon>Bacilli</taxon>
        <taxon>Bacillales</taxon>
        <taxon>Paenibacillaceae</taxon>
        <taxon>Ferviditalea</taxon>
    </lineage>
</organism>
<accession>A0ABU5ZKD8</accession>
<comment type="caution">
    <text evidence="6">The sequence shown here is derived from an EMBL/GenBank/DDBJ whole genome shotgun (WGS) entry which is preliminary data.</text>
</comment>
<name>A0ABU5ZKD8_9BACL</name>
<dbReference type="SFLD" id="SFLDG01113">
    <property type="entry name" value="Uncharacterised_Radical_SAM_Su"/>
    <property type="match status" value="1"/>
</dbReference>
<evidence type="ECO:0000256" key="4">
    <source>
        <dbReference type="ARBA" id="ARBA00023014"/>
    </source>
</evidence>
<evidence type="ECO:0000256" key="2">
    <source>
        <dbReference type="ARBA" id="ARBA00022723"/>
    </source>
</evidence>
<keyword evidence="4" id="KW-0411">Iron-sulfur</keyword>
<dbReference type="SUPFAM" id="SSF102114">
    <property type="entry name" value="Radical SAM enzymes"/>
    <property type="match status" value="1"/>
</dbReference>
<keyword evidence="2" id="KW-0479">Metal-binding</keyword>
<dbReference type="SMART" id="SM00729">
    <property type="entry name" value="Elp3"/>
    <property type="match status" value="1"/>
</dbReference>
<dbReference type="SFLD" id="SFLDS00029">
    <property type="entry name" value="Radical_SAM"/>
    <property type="match status" value="1"/>
</dbReference>
<dbReference type="Pfam" id="PF04055">
    <property type="entry name" value="Radical_SAM"/>
    <property type="match status" value="1"/>
</dbReference>
<protein>
    <submittedName>
        <fullName evidence="6">Radical SAM protein</fullName>
    </submittedName>
</protein>
<dbReference type="Gene3D" id="3.20.20.70">
    <property type="entry name" value="Aldolase class I"/>
    <property type="match status" value="1"/>
</dbReference>
<dbReference type="InterPro" id="IPR013785">
    <property type="entry name" value="Aldolase_TIM"/>
</dbReference>
<dbReference type="InterPro" id="IPR007197">
    <property type="entry name" value="rSAM"/>
</dbReference>
<proteinExistence type="predicted"/>
<dbReference type="InterPro" id="IPR058240">
    <property type="entry name" value="rSAM_sf"/>
</dbReference>
<dbReference type="InterPro" id="IPR006638">
    <property type="entry name" value="Elp3/MiaA/NifB-like_rSAM"/>
</dbReference>
<dbReference type="EMBL" id="JAYJLD010000025">
    <property type="protein sequence ID" value="MEB3102970.1"/>
    <property type="molecule type" value="Genomic_DNA"/>
</dbReference>
<dbReference type="PANTHER" id="PTHR43288:SF2">
    <property type="entry name" value="RADICAL SAM CORE DOMAIN-CONTAINING PROTEIN"/>
    <property type="match status" value="1"/>
</dbReference>
<dbReference type="CDD" id="cd01335">
    <property type="entry name" value="Radical_SAM"/>
    <property type="match status" value="1"/>
</dbReference>
<reference evidence="6" key="1">
    <citation type="submission" date="2023-12" db="EMBL/GenBank/DDBJ databases">
        <title>Fervidustalea candida gen. nov., sp. nov., a novel member of the family Paenibacillaceae isolated from a geothermal area.</title>
        <authorList>
            <person name="Li W.-J."/>
            <person name="Jiao J.-Y."/>
            <person name="Chen Y."/>
        </authorList>
    </citation>
    <scope>NUCLEOTIDE SEQUENCE</scope>
    <source>
        <strain evidence="6">SYSU GA230002</strain>
    </source>
</reference>
<dbReference type="RefSeq" id="WP_371755094.1">
    <property type="nucleotide sequence ID" value="NZ_JAYJLD010000025.1"/>
</dbReference>
<evidence type="ECO:0000313" key="6">
    <source>
        <dbReference type="EMBL" id="MEB3102970.1"/>
    </source>
</evidence>
<feature type="domain" description="Radical SAM core" evidence="5">
    <location>
        <begin position="47"/>
        <end position="271"/>
    </location>
</feature>
<dbReference type="PROSITE" id="PS51918">
    <property type="entry name" value="RADICAL_SAM"/>
    <property type="match status" value="1"/>
</dbReference>
<evidence type="ECO:0000259" key="5">
    <source>
        <dbReference type="PROSITE" id="PS51918"/>
    </source>
</evidence>
<evidence type="ECO:0000313" key="7">
    <source>
        <dbReference type="Proteomes" id="UP001310386"/>
    </source>
</evidence>
<gene>
    <name evidence="6" type="ORF">VF724_15035</name>
</gene>
<dbReference type="PANTHER" id="PTHR43288">
    <property type="entry name" value="BIOTIN SYNTHASE-RELATED PROTEIN, RADICAL SAM SUPERFAMILY"/>
    <property type="match status" value="1"/>
</dbReference>
<evidence type="ECO:0000256" key="3">
    <source>
        <dbReference type="ARBA" id="ARBA00023004"/>
    </source>
</evidence>
<dbReference type="Proteomes" id="UP001310386">
    <property type="component" value="Unassembled WGS sequence"/>
</dbReference>
<keyword evidence="3" id="KW-0408">Iron</keyword>